<organism evidence="1 2">
    <name type="scientific">Portunus trituberculatus</name>
    <name type="common">Swimming crab</name>
    <name type="synonym">Neptunus trituberculatus</name>
    <dbReference type="NCBI Taxonomy" id="210409"/>
    <lineage>
        <taxon>Eukaryota</taxon>
        <taxon>Metazoa</taxon>
        <taxon>Ecdysozoa</taxon>
        <taxon>Arthropoda</taxon>
        <taxon>Crustacea</taxon>
        <taxon>Multicrustacea</taxon>
        <taxon>Malacostraca</taxon>
        <taxon>Eumalacostraca</taxon>
        <taxon>Eucarida</taxon>
        <taxon>Decapoda</taxon>
        <taxon>Pleocyemata</taxon>
        <taxon>Brachyura</taxon>
        <taxon>Eubrachyura</taxon>
        <taxon>Portunoidea</taxon>
        <taxon>Portunidae</taxon>
        <taxon>Portuninae</taxon>
        <taxon>Portunus</taxon>
    </lineage>
</organism>
<accession>A0A5B7H1S6</accession>
<evidence type="ECO:0000313" key="1">
    <source>
        <dbReference type="EMBL" id="MPC62774.1"/>
    </source>
</evidence>
<protein>
    <submittedName>
        <fullName evidence="1">Uncharacterized protein</fullName>
    </submittedName>
</protein>
<name>A0A5B7H1S6_PORTR</name>
<reference evidence="1 2" key="1">
    <citation type="submission" date="2019-05" db="EMBL/GenBank/DDBJ databases">
        <title>Another draft genome of Portunus trituberculatus and its Hox gene families provides insights of decapod evolution.</title>
        <authorList>
            <person name="Jeong J.-H."/>
            <person name="Song I."/>
            <person name="Kim S."/>
            <person name="Choi T."/>
            <person name="Kim D."/>
            <person name="Ryu S."/>
            <person name="Kim W."/>
        </authorList>
    </citation>
    <scope>NUCLEOTIDE SEQUENCE [LARGE SCALE GENOMIC DNA]</scope>
    <source>
        <tissue evidence="1">Muscle</tissue>
    </source>
</reference>
<dbReference type="AlphaFoldDB" id="A0A5B7H1S6"/>
<gene>
    <name evidence="1" type="ORF">E2C01_056864</name>
</gene>
<dbReference type="Proteomes" id="UP000324222">
    <property type="component" value="Unassembled WGS sequence"/>
</dbReference>
<comment type="caution">
    <text evidence="1">The sequence shown here is derived from an EMBL/GenBank/DDBJ whole genome shotgun (WGS) entry which is preliminary data.</text>
</comment>
<keyword evidence="2" id="KW-1185">Reference proteome</keyword>
<evidence type="ECO:0000313" key="2">
    <source>
        <dbReference type="Proteomes" id="UP000324222"/>
    </source>
</evidence>
<sequence>MPVMTAPSRTAQTRFTANKAHRLTVRDVRLTARTSLVRNNASSAAQIYRVSQSCCQTGEARHPTNLP</sequence>
<dbReference type="EMBL" id="VSRR010020051">
    <property type="protein sequence ID" value="MPC62774.1"/>
    <property type="molecule type" value="Genomic_DNA"/>
</dbReference>
<proteinExistence type="predicted"/>